<feature type="compositionally biased region" description="Basic residues" evidence="5">
    <location>
        <begin position="1"/>
        <end position="12"/>
    </location>
</feature>
<comment type="cofactor">
    <cofactor evidence="1">
        <name>pyridoxal 5'-phosphate</name>
        <dbReference type="ChEBI" id="CHEBI:597326"/>
    </cofactor>
</comment>
<sequence>MRNIHRPHHYYKRARDDAPDTAPRIGRGYRYELSDLESVLVHHKQFSRRFPRASPSYVIGGRKCNADAAFVQAVAQPEEGQQQCSFSCRSIEAVRLVSAHAAPSRENNNSFVMFSSPCKSKKNIAEAYSKHGVRHMTVESVPDVVRISAISKDIDLLLRISPVEEGAAGRKHNSNGATRDKWADILRSAKGRGMAVVGISLQLSDDQDGSQCSLQPNRLDTTLSRVREAFDLACSDEFGFAMSVVDVGAALVAPFDEWRMGNSCSFTIVEEDGSDDNAVGPNETSLKNKEREQKYGPDSLDYSDNLLKKYFPDCEKVVLLAEPAQYVLPDESVAIKWWGTPKVRRTAPSLHAHLMQYGTIGRGAGQGVGLRASLKNCGGYRPCCKRTQVVSRVLEHPPSQVVAAAQA</sequence>
<dbReference type="PANTHER" id="PTHR11482:SF6">
    <property type="entry name" value="ORNITHINE DECARBOXYLASE 1-RELATED"/>
    <property type="match status" value="1"/>
</dbReference>
<feature type="region of interest" description="Disordered" evidence="5">
    <location>
        <begin position="272"/>
        <end position="297"/>
    </location>
</feature>
<name>A0A7R9WLH1_9STRA</name>
<evidence type="ECO:0000256" key="2">
    <source>
        <dbReference type="ARBA" id="ARBA00008872"/>
    </source>
</evidence>
<keyword evidence="4" id="KW-0456">Lyase</keyword>
<proteinExistence type="inferred from homology"/>
<dbReference type="PANTHER" id="PTHR11482">
    <property type="entry name" value="ARGININE/DIAMINOPIMELATE/ORNITHINE DECARBOXYLASE"/>
    <property type="match status" value="1"/>
</dbReference>
<reference evidence="7" key="1">
    <citation type="submission" date="2021-01" db="EMBL/GenBank/DDBJ databases">
        <authorList>
            <person name="Corre E."/>
            <person name="Pelletier E."/>
            <person name="Niang G."/>
            <person name="Scheremetjew M."/>
            <person name="Finn R."/>
            <person name="Kale V."/>
            <person name="Holt S."/>
            <person name="Cochrane G."/>
            <person name="Meng A."/>
            <person name="Brown T."/>
            <person name="Cohen L."/>
        </authorList>
    </citation>
    <scope>NUCLEOTIDE SEQUENCE</scope>
    <source>
        <strain evidence="7">CCMP147</strain>
    </source>
</reference>
<feature type="compositionally biased region" description="Basic and acidic residues" evidence="5">
    <location>
        <begin position="286"/>
        <end position="295"/>
    </location>
</feature>
<evidence type="ECO:0000256" key="5">
    <source>
        <dbReference type="SAM" id="MobiDB-lite"/>
    </source>
</evidence>
<accession>A0A7R9WLH1</accession>
<evidence type="ECO:0000256" key="3">
    <source>
        <dbReference type="ARBA" id="ARBA00022898"/>
    </source>
</evidence>
<evidence type="ECO:0000256" key="4">
    <source>
        <dbReference type="ARBA" id="ARBA00023239"/>
    </source>
</evidence>
<evidence type="ECO:0000313" key="7">
    <source>
        <dbReference type="EMBL" id="CAD8327694.1"/>
    </source>
</evidence>
<dbReference type="EMBL" id="HBED01051481">
    <property type="protein sequence ID" value="CAD8327694.1"/>
    <property type="molecule type" value="Transcribed_RNA"/>
</dbReference>
<evidence type="ECO:0000259" key="6">
    <source>
        <dbReference type="Pfam" id="PF02784"/>
    </source>
</evidence>
<organism evidence="7">
    <name type="scientific">Pseudictyota dubia</name>
    <dbReference type="NCBI Taxonomy" id="2749911"/>
    <lineage>
        <taxon>Eukaryota</taxon>
        <taxon>Sar</taxon>
        <taxon>Stramenopiles</taxon>
        <taxon>Ochrophyta</taxon>
        <taxon>Bacillariophyta</taxon>
        <taxon>Mediophyceae</taxon>
        <taxon>Biddulphiophycidae</taxon>
        <taxon>Eupodiscales</taxon>
        <taxon>Odontellaceae</taxon>
        <taxon>Pseudictyota</taxon>
    </lineage>
</organism>
<dbReference type="AlphaFoldDB" id="A0A7R9WLH1"/>
<dbReference type="InterPro" id="IPR022644">
    <property type="entry name" value="De-COase2_N"/>
</dbReference>
<dbReference type="SUPFAM" id="SSF51419">
    <property type="entry name" value="PLP-binding barrel"/>
    <property type="match status" value="1"/>
</dbReference>
<dbReference type="GO" id="GO:0033387">
    <property type="term" value="P:putrescine biosynthetic process from arginine, via ornithine"/>
    <property type="evidence" value="ECO:0007669"/>
    <property type="project" value="TreeGrafter"/>
</dbReference>
<keyword evidence="3" id="KW-0663">Pyridoxal phosphate</keyword>
<dbReference type="GO" id="GO:0005737">
    <property type="term" value="C:cytoplasm"/>
    <property type="evidence" value="ECO:0007669"/>
    <property type="project" value="TreeGrafter"/>
</dbReference>
<gene>
    <name evidence="7" type="ORF">TDUB1175_LOCUS26121</name>
</gene>
<dbReference type="Pfam" id="PF02784">
    <property type="entry name" value="Orn_Arg_deC_N"/>
    <property type="match status" value="1"/>
</dbReference>
<feature type="region of interest" description="Disordered" evidence="5">
    <location>
        <begin position="1"/>
        <end position="23"/>
    </location>
</feature>
<comment type="similarity">
    <text evidence="2">Belongs to the Orn/Lys/Arg decarboxylase class-II family.</text>
</comment>
<dbReference type="GO" id="GO:0004586">
    <property type="term" value="F:ornithine decarboxylase activity"/>
    <property type="evidence" value="ECO:0007669"/>
    <property type="project" value="TreeGrafter"/>
</dbReference>
<dbReference type="InterPro" id="IPR002433">
    <property type="entry name" value="Orn_de-COase"/>
</dbReference>
<evidence type="ECO:0000256" key="1">
    <source>
        <dbReference type="ARBA" id="ARBA00001933"/>
    </source>
</evidence>
<protein>
    <recommendedName>
        <fullName evidence="6">Orn/DAP/Arg decarboxylase 2 N-terminal domain-containing protein</fullName>
    </recommendedName>
</protein>
<dbReference type="InterPro" id="IPR029066">
    <property type="entry name" value="PLP-binding_barrel"/>
</dbReference>
<dbReference type="Gene3D" id="3.20.20.10">
    <property type="entry name" value="Alanine racemase"/>
    <property type="match status" value="1"/>
</dbReference>
<feature type="domain" description="Orn/DAP/Arg decarboxylase 2 N-terminal" evidence="6">
    <location>
        <begin position="37"/>
        <end position="251"/>
    </location>
</feature>